<keyword evidence="3" id="KW-1185">Reference proteome</keyword>
<dbReference type="Proteomes" id="UP000041254">
    <property type="component" value="Unassembled WGS sequence"/>
</dbReference>
<dbReference type="InParanoid" id="A0A0G4ECS4"/>
<name>A0A0G4ECS4_VITBC</name>
<gene>
    <name evidence="2" type="ORF">Vbra_7113</name>
</gene>
<reference evidence="2 3" key="1">
    <citation type="submission" date="2014-11" db="EMBL/GenBank/DDBJ databases">
        <authorList>
            <person name="Zhu J."/>
            <person name="Qi W."/>
            <person name="Song R."/>
        </authorList>
    </citation>
    <scope>NUCLEOTIDE SEQUENCE [LARGE SCALE GENOMIC DNA]</scope>
</reference>
<evidence type="ECO:0000313" key="2">
    <source>
        <dbReference type="EMBL" id="CEL93776.1"/>
    </source>
</evidence>
<protein>
    <submittedName>
        <fullName evidence="2">Uncharacterized protein</fullName>
    </submittedName>
</protein>
<feature type="signal peptide" evidence="1">
    <location>
        <begin position="1"/>
        <end position="26"/>
    </location>
</feature>
<accession>A0A0G4ECS4</accession>
<dbReference type="VEuPathDB" id="CryptoDB:Vbra_7113"/>
<dbReference type="EMBL" id="CDMY01000189">
    <property type="protein sequence ID" value="CEL93776.1"/>
    <property type="molecule type" value="Genomic_DNA"/>
</dbReference>
<dbReference type="AlphaFoldDB" id="A0A0G4ECS4"/>
<evidence type="ECO:0000313" key="3">
    <source>
        <dbReference type="Proteomes" id="UP000041254"/>
    </source>
</evidence>
<proteinExistence type="predicted"/>
<organism evidence="2 3">
    <name type="scientific">Vitrella brassicaformis (strain CCMP3155)</name>
    <dbReference type="NCBI Taxonomy" id="1169540"/>
    <lineage>
        <taxon>Eukaryota</taxon>
        <taxon>Sar</taxon>
        <taxon>Alveolata</taxon>
        <taxon>Colpodellida</taxon>
        <taxon>Vitrellaceae</taxon>
        <taxon>Vitrella</taxon>
    </lineage>
</organism>
<feature type="chain" id="PRO_5005187162" evidence="1">
    <location>
        <begin position="27"/>
        <end position="227"/>
    </location>
</feature>
<sequence>MMVTQRFGLMGLILVVWLAAVQPLMAAKRTDDRGGEVWTAQRDVEGTKGLANNTGEAAIEAINRIEHIIGNTPRSKIEERATARGNKCYVKADSTPTAIKYQEGKLAPHPIYKGDFITRWSGPITTGKFPEEGVKKCSPSDLYDCCVYEVDKFKPWVFGSLHILTKSGHSKFGYEVTDANNVIFGKRGWDISGKYCEVDLEGKKFKVWYKCNHGTAGPAKQTHWSVV</sequence>
<keyword evidence="1" id="KW-0732">Signal</keyword>
<evidence type="ECO:0000256" key="1">
    <source>
        <dbReference type="SAM" id="SignalP"/>
    </source>
</evidence>